<evidence type="ECO:0000256" key="3">
    <source>
        <dbReference type="SAM" id="MobiDB-lite"/>
    </source>
</evidence>
<evidence type="ECO:0008006" key="6">
    <source>
        <dbReference type="Google" id="ProtNLM"/>
    </source>
</evidence>
<protein>
    <recommendedName>
        <fullName evidence="6">SPT2 chromatin protein</fullName>
    </recommendedName>
</protein>
<dbReference type="Proteomes" id="UP001270362">
    <property type="component" value="Unassembled WGS sequence"/>
</dbReference>
<keyword evidence="2" id="KW-0175">Coiled coil</keyword>
<comment type="caution">
    <text evidence="4">The sequence shown here is derived from an EMBL/GenBank/DDBJ whole genome shotgun (WGS) entry which is preliminary data.</text>
</comment>
<feature type="compositionally biased region" description="Basic and acidic residues" evidence="3">
    <location>
        <begin position="69"/>
        <end position="78"/>
    </location>
</feature>
<evidence type="ECO:0000256" key="1">
    <source>
        <dbReference type="ARBA" id="ARBA00006461"/>
    </source>
</evidence>
<keyword evidence="5" id="KW-1185">Reference proteome</keyword>
<dbReference type="InterPro" id="IPR013256">
    <property type="entry name" value="Chromatin_SPT2"/>
</dbReference>
<reference evidence="4" key="1">
    <citation type="journal article" date="2023" name="Mol. Phylogenet. Evol.">
        <title>Genome-scale phylogeny and comparative genomics of the fungal order Sordariales.</title>
        <authorList>
            <person name="Hensen N."/>
            <person name="Bonometti L."/>
            <person name="Westerberg I."/>
            <person name="Brannstrom I.O."/>
            <person name="Guillou S."/>
            <person name="Cros-Aarteil S."/>
            <person name="Calhoun S."/>
            <person name="Haridas S."/>
            <person name="Kuo A."/>
            <person name="Mondo S."/>
            <person name="Pangilinan J."/>
            <person name="Riley R."/>
            <person name="LaButti K."/>
            <person name="Andreopoulos B."/>
            <person name="Lipzen A."/>
            <person name="Chen C."/>
            <person name="Yan M."/>
            <person name="Daum C."/>
            <person name="Ng V."/>
            <person name="Clum A."/>
            <person name="Steindorff A."/>
            <person name="Ohm R.A."/>
            <person name="Martin F."/>
            <person name="Silar P."/>
            <person name="Natvig D.O."/>
            <person name="Lalanne C."/>
            <person name="Gautier V."/>
            <person name="Ament-Velasquez S.L."/>
            <person name="Kruys A."/>
            <person name="Hutchinson M.I."/>
            <person name="Powell A.J."/>
            <person name="Barry K."/>
            <person name="Miller A.N."/>
            <person name="Grigoriev I.V."/>
            <person name="Debuchy R."/>
            <person name="Gladieux P."/>
            <person name="Hiltunen Thoren M."/>
            <person name="Johannesson H."/>
        </authorList>
    </citation>
    <scope>NUCLEOTIDE SEQUENCE</scope>
    <source>
        <strain evidence="4">CBS 314.62</strain>
    </source>
</reference>
<feature type="compositionally biased region" description="Acidic residues" evidence="3">
    <location>
        <begin position="305"/>
        <end position="321"/>
    </location>
</feature>
<evidence type="ECO:0000313" key="5">
    <source>
        <dbReference type="Proteomes" id="UP001270362"/>
    </source>
</evidence>
<proteinExistence type="inferred from homology"/>
<dbReference type="AlphaFoldDB" id="A0AAE1CGQ4"/>
<name>A0AAE1CGQ4_9PEZI</name>
<gene>
    <name evidence="4" type="ORF">B0T22DRAFT_451183</name>
</gene>
<feature type="compositionally biased region" description="Polar residues" evidence="3">
    <location>
        <begin position="113"/>
        <end position="124"/>
    </location>
</feature>
<accession>A0AAE1CGQ4</accession>
<evidence type="ECO:0000256" key="2">
    <source>
        <dbReference type="ARBA" id="ARBA00023054"/>
    </source>
</evidence>
<dbReference type="EMBL" id="JAULSO010000001">
    <property type="protein sequence ID" value="KAK3693927.1"/>
    <property type="molecule type" value="Genomic_DNA"/>
</dbReference>
<feature type="compositionally biased region" description="Basic and acidic residues" evidence="3">
    <location>
        <begin position="143"/>
        <end position="154"/>
    </location>
</feature>
<dbReference type="SMART" id="SM00784">
    <property type="entry name" value="SPT2"/>
    <property type="match status" value="1"/>
</dbReference>
<reference evidence="4" key="2">
    <citation type="submission" date="2023-06" db="EMBL/GenBank/DDBJ databases">
        <authorList>
            <consortium name="Lawrence Berkeley National Laboratory"/>
            <person name="Haridas S."/>
            <person name="Hensen N."/>
            <person name="Bonometti L."/>
            <person name="Westerberg I."/>
            <person name="Brannstrom I.O."/>
            <person name="Guillou S."/>
            <person name="Cros-Aarteil S."/>
            <person name="Calhoun S."/>
            <person name="Kuo A."/>
            <person name="Mondo S."/>
            <person name="Pangilinan J."/>
            <person name="Riley R."/>
            <person name="Labutti K."/>
            <person name="Andreopoulos B."/>
            <person name="Lipzen A."/>
            <person name="Chen C."/>
            <person name="Yanf M."/>
            <person name="Daum C."/>
            <person name="Ng V."/>
            <person name="Clum A."/>
            <person name="Steindorff A."/>
            <person name="Ohm R."/>
            <person name="Martin F."/>
            <person name="Silar P."/>
            <person name="Natvig D."/>
            <person name="Lalanne C."/>
            <person name="Gautier V."/>
            <person name="Ament-Velasquez S.L."/>
            <person name="Kruys A."/>
            <person name="Hutchinson M.I."/>
            <person name="Powell A.J."/>
            <person name="Barry K."/>
            <person name="Miller A.N."/>
            <person name="Grigoriev I.V."/>
            <person name="Debuchy R."/>
            <person name="Gladieux P."/>
            <person name="Thoren M.H."/>
            <person name="Johannesson H."/>
        </authorList>
    </citation>
    <scope>NUCLEOTIDE SEQUENCE</scope>
    <source>
        <strain evidence="4">CBS 314.62</strain>
    </source>
</reference>
<feature type="region of interest" description="Disordered" evidence="3">
    <location>
        <begin position="1"/>
        <end position="338"/>
    </location>
</feature>
<comment type="similarity">
    <text evidence="1">Belongs to the SPT2 family.</text>
</comment>
<evidence type="ECO:0000313" key="4">
    <source>
        <dbReference type="EMBL" id="KAK3693927.1"/>
    </source>
</evidence>
<feature type="compositionally biased region" description="Polar residues" evidence="3">
    <location>
        <begin position="53"/>
        <end position="65"/>
    </location>
</feature>
<feature type="compositionally biased region" description="Low complexity" evidence="3">
    <location>
        <begin position="81"/>
        <end position="94"/>
    </location>
</feature>
<feature type="region of interest" description="Disordered" evidence="3">
    <location>
        <begin position="371"/>
        <end position="394"/>
    </location>
</feature>
<feature type="compositionally biased region" description="Basic and acidic residues" evidence="3">
    <location>
        <begin position="179"/>
        <end position="193"/>
    </location>
</feature>
<feature type="compositionally biased region" description="Polar residues" evidence="3">
    <location>
        <begin position="95"/>
        <end position="104"/>
    </location>
</feature>
<dbReference type="Pfam" id="PF08243">
    <property type="entry name" value="SPT2"/>
    <property type="match status" value="1"/>
</dbReference>
<organism evidence="4 5">
    <name type="scientific">Podospora appendiculata</name>
    <dbReference type="NCBI Taxonomy" id="314037"/>
    <lineage>
        <taxon>Eukaryota</taxon>
        <taxon>Fungi</taxon>
        <taxon>Dikarya</taxon>
        <taxon>Ascomycota</taxon>
        <taxon>Pezizomycotina</taxon>
        <taxon>Sordariomycetes</taxon>
        <taxon>Sordariomycetidae</taxon>
        <taxon>Sordariales</taxon>
        <taxon>Podosporaceae</taxon>
        <taxon>Podospora</taxon>
    </lineage>
</organism>
<feature type="compositionally biased region" description="Basic and acidic residues" evidence="3">
    <location>
        <begin position="371"/>
        <end position="388"/>
    </location>
</feature>
<sequence length="394" mass="42654">MPISDLLASITGEKPVPSPTTSIKPSLTVPKRKAEEDIRPASSKAARTEPLANGSSRQNGDSQKASPRPADRPARSLTEKPASTTRPAARPANPQISKSSSATPSRIVGVRAPSSTNGNGTNPLPSRPLAAQPLASGSGTPSEPRKRSFKETMARAEANATAREFFGKIQHKPLGKASTTKERKELKAEEARLGKKSTRQQQHGGRAGGSAAPSRNGTGNASERHGGMSRTPSVHAKSSPAPVAEEKKKAKKAALATTGYTGTARPRPGATTAKAGVPSRPSTTARPDERARYGGPSISRRYDHDEDLDDFIDYDDEEDEPAYGVRRGGYESEEYDSDDMEVGLGDIDEEERKAEYLARREDMEQEALEKRLKREKEERRQKQLDLIRNKTAKR</sequence>